<reference evidence="2 3" key="1">
    <citation type="submission" date="2024-03" db="EMBL/GenBank/DDBJ databases">
        <title>Ignisphaera cupida sp. nov., a hyperthermophilic hydrolytic archaeon from a hot spring of Kamchatka, and proposal of Ignisphaeraceae fam. nov.</title>
        <authorList>
            <person name="Podosokorskaya O.A."/>
            <person name="Elcheninov A.G."/>
            <person name="Maltseva A.I."/>
            <person name="Zayulina K.S."/>
            <person name="Novikov A."/>
            <person name="Merkel A.Y."/>
        </authorList>
    </citation>
    <scope>NUCLEOTIDE SEQUENCE [LARGE SCALE GENOMIC DNA]</scope>
    <source>
        <strain evidence="2 3">38H-sp</strain>
    </source>
</reference>
<dbReference type="RefSeq" id="WP_420069863.1">
    <property type="nucleotide sequence ID" value="NZ_JBCHKQ010000003.1"/>
</dbReference>
<dbReference type="CDD" id="cd02227">
    <property type="entry name" value="cupin_TM1112-like"/>
    <property type="match status" value="1"/>
</dbReference>
<evidence type="ECO:0000313" key="2">
    <source>
        <dbReference type="EMBL" id="MEM5948415.1"/>
    </source>
</evidence>
<dbReference type="Pfam" id="PF05899">
    <property type="entry name" value="Cupin_3"/>
    <property type="match status" value="1"/>
</dbReference>
<gene>
    <name evidence="2" type="ORF">WKV44_07640</name>
</gene>
<dbReference type="InterPro" id="IPR014710">
    <property type="entry name" value="RmlC-like_jellyroll"/>
</dbReference>
<comment type="caution">
    <text evidence="2">The sequence shown here is derived from an EMBL/GenBank/DDBJ whole genome shotgun (WGS) entry which is preliminary data.</text>
</comment>
<evidence type="ECO:0000259" key="1">
    <source>
        <dbReference type="Pfam" id="PF05899"/>
    </source>
</evidence>
<evidence type="ECO:0000313" key="3">
    <source>
        <dbReference type="Proteomes" id="UP001466331"/>
    </source>
</evidence>
<proteinExistence type="predicted"/>
<keyword evidence="3" id="KW-1185">Reference proteome</keyword>
<organism evidence="2 3">
    <name type="scientific">Rarispira pelagica</name>
    <dbReference type="NCBI Taxonomy" id="3141764"/>
    <lineage>
        <taxon>Bacteria</taxon>
        <taxon>Pseudomonadati</taxon>
        <taxon>Spirochaetota</taxon>
        <taxon>Spirochaetia</taxon>
        <taxon>Winmispirales</taxon>
        <taxon>Winmispiraceae</taxon>
        <taxon>Rarispira</taxon>
    </lineage>
</organism>
<dbReference type="InterPro" id="IPR008579">
    <property type="entry name" value="UGlyAH_Cupin_dom"/>
</dbReference>
<dbReference type="InterPro" id="IPR011051">
    <property type="entry name" value="RmlC_Cupin_sf"/>
</dbReference>
<accession>A0ABU9UEL7</accession>
<dbReference type="PANTHER" id="PTHR33271:SF22">
    <property type="entry name" value="OS04G0445200 PROTEIN"/>
    <property type="match status" value="1"/>
</dbReference>
<dbReference type="SUPFAM" id="SSF51182">
    <property type="entry name" value="RmlC-like cupins"/>
    <property type="match status" value="1"/>
</dbReference>
<protein>
    <submittedName>
        <fullName evidence="2">Cupin domain-containing protein</fullName>
    </submittedName>
</protein>
<dbReference type="PANTHER" id="PTHR33271">
    <property type="entry name" value="OS04G0445200 PROTEIN"/>
    <property type="match status" value="1"/>
</dbReference>
<dbReference type="Gene3D" id="2.60.120.10">
    <property type="entry name" value="Jelly Rolls"/>
    <property type="match status" value="1"/>
</dbReference>
<dbReference type="Proteomes" id="UP001466331">
    <property type="component" value="Unassembled WGS sequence"/>
</dbReference>
<dbReference type="EMBL" id="JBCHKQ010000003">
    <property type="protein sequence ID" value="MEM5948415.1"/>
    <property type="molecule type" value="Genomic_DNA"/>
</dbReference>
<sequence>MEIKKLVLKDSEIEERGIRSWPVWSCGVERFPWKYDSEEHCLILEGHVVVETDDGSVELKAGDYVIFPEGLVCTWDVKKPVKKHYSFF</sequence>
<name>A0ABU9UEL7_9SPIR</name>
<feature type="domain" description="(S)-ureidoglycine aminohydrolase cupin" evidence="1">
    <location>
        <begin position="15"/>
        <end position="85"/>
    </location>
</feature>